<reference evidence="1 2" key="1">
    <citation type="submission" date="2019-03" db="EMBL/GenBank/DDBJ databases">
        <title>Freshwater and sediment microbial communities from various areas in North America, analyzing microbe dynamics in response to fracking.</title>
        <authorList>
            <person name="Lamendella R."/>
        </authorList>
    </citation>
    <scope>NUCLEOTIDE SEQUENCE [LARGE SCALE GENOMIC DNA]</scope>
    <source>
        <strain evidence="1 2">175.2</strain>
    </source>
</reference>
<protein>
    <submittedName>
        <fullName evidence="1">Uncharacterized protein</fullName>
    </submittedName>
</protein>
<proteinExistence type="predicted"/>
<dbReference type="EMBL" id="SMAR01000012">
    <property type="protein sequence ID" value="TCT39578.1"/>
    <property type="molecule type" value="Genomic_DNA"/>
</dbReference>
<name>A0A4V6P0A2_9HYPH</name>
<dbReference type="AlphaFoldDB" id="A0A4V6P0A2"/>
<evidence type="ECO:0000313" key="1">
    <source>
        <dbReference type="EMBL" id="TCT39578.1"/>
    </source>
</evidence>
<dbReference type="Proteomes" id="UP000295097">
    <property type="component" value="Unassembled WGS sequence"/>
</dbReference>
<accession>A0A4V6P0A2</accession>
<sequence length="69" mass="7563">MPCNFPIARSFPVACSTDDILRNLSDVRTRIVHERRELGHLRPDLVGDIAPLLAGGFRCVLGEGDCDKG</sequence>
<gene>
    <name evidence="1" type="ORF">EDC90_101276</name>
</gene>
<comment type="caution">
    <text evidence="1">The sequence shown here is derived from an EMBL/GenBank/DDBJ whole genome shotgun (WGS) entry which is preliminary data.</text>
</comment>
<organism evidence="1 2">
    <name type="scientific">Martelella mediterranea</name>
    <dbReference type="NCBI Taxonomy" id="293089"/>
    <lineage>
        <taxon>Bacteria</taxon>
        <taxon>Pseudomonadati</taxon>
        <taxon>Pseudomonadota</taxon>
        <taxon>Alphaproteobacteria</taxon>
        <taxon>Hyphomicrobiales</taxon>
        <taxon>Aurantimonadaceae</taxon>
        <taxon>Martelella</taxon>
    </lineage>
</organism>
<keyword evidence="2" id="KW-1185">Reference proteome</keyword>
<evidence type="ECO:0000313" key="2">
    <source>
        <dbReference type="Proteomes" id="UP000295097"/>
    </source>
</evidence>